<keyword evidence="4" id="KW-1185">Reference proteome</keyword>
<feature type="region of interest" description="Disordered" evidence="1">
    <location>
        <begin position="83"/>
        <end position="130"/>
    </location>
</feature>
<dbReference type="EMBL" id="LLZH01000279">
    <property type="protein sequence ID" value="KUL29440.1"/>
    <property type="molecule type" value="Genomic_DNA"/>
</dbReference>
<organism evidence="3 4">
    <name type="scientific">Actinoplanes awajinensis subsp. mycoplanecinus</name>
    <dbReference type="NCBI Taxonomy" id="135947"/>
    <lineage>
        <taxon>Bacteria</taxon>
        <taxon>Bacillati</taxon>
        <taxon>Actinomycetota</taxon>
        <taxon>Actinomycetes</taxon>
        <taxon>Micromonosporales</taxon>
        <taxon>Micromonosporaceae</taxon>
        <taxon>Actinoplanes</taxon>
    </lineage>
</organism>
<comment type="caution">
    <text evidence="3">The sequence shown here is derived from an EMBL/GenBank/DDBJ whole genome shotgun (WGS) entry which is preliminary data.</text>
</comment>
<protein>
    <submittedName>
        <fullName evidence="3">Uncharacterized protein</fullName>
    </submittedName>
</protein>
<proteinExistence type="predicted"/>
<evidence type="ECO:0000256" key="2">
    <source>
        <dbReference type="SAM" id="Phobius"/>
    </source>
</evidence>
<gene>
    <name evidence="3" type="ORF">ADL15_27880</name>
</gene>
<dbReference type="RefSeq" id="WP_067697379.1">
    <property type="nucleotide sequence ID" value="NZ_LLZH01000279.1"/>
</dbReference>
<sequence length="142" mass="14952">MTDQVGPGTITTTTTAKPSRLVAAIAIVVLLSFGSFVAFMVIHRDASEVSWTRMAWLFSSVEAIAFGAAGAIFGSSIQRQRAETAEQQARTSADEAARGRALAETLKADDPATAPSDGLESLGAEEDRTASRHAAIARKLFP</sequence>
<keyword evidence="2" id="KW-0812">Transmembrane</keyword>
<dbReference type="Proteomes" id="UP000053244">
    <property type="component" value="Unassembled WGS sequence"/>
</dbReference>
<evidence type="ECO:0000313" key="4">
    <source>
        <dbReference type="Proteomes" id="UP000053244"/>
    </source>
</evidence>
<reference evidence="3 4" key="1">
    <citation type="submission" date="2015-10" db="EMBL/GenBank/DDBJ databases">
        <authorList>
            <person name="Gilbert D.G."/>
        </authorList>
    </citation>
    <scope>NUCLEOTIDE SEQUENCE [LARGE SCALE GENOMIC DNA]</scope>
    <source>
        <strain evidence="3 4">NRRL B-16712</strain>
    </source>
</reference>
<evidence type="ECO:0000256" key="1">
    <source>
        <dbReference type="SAM" id="MobiDB-lite"/>
    </source>
</evidence>
<dbReference type="AlphaFoldDB" id="A0A117MPZ6"/>
<keyword evidence="2" id="KW-0472">Membrane</keyword>
<name>A0A117MPZ6_9ACTN</name>
<accession>A0A117MPZ6</accession>
<evidence type="ECO:0000313" key="3">
    <source>
        <dbReference type="EMBL" id="KUL29440.1"/>
    </source>
</evidence>
<keyword evidence="2" id="KW-1133">Transmembrane helix</keyword>
<feature type="transmembrane region" description="Helical" evidence="2">
    <location>
        <begin position="54"/>
        <end position="73"/>
    </location>
</feature>
<feature type="transmembrane region" description="Helical" evidence="2">
    <location>
        <begin position="21"/>
        <end position="42"/>
    </location>
</feature>